<gene>
    <name evidence="2" type="ORF">EAUS1353_LOCUS2258</name>
</gene>
<protein>
    <submittedName>
        <fullName evidence="2">Uncharacterized protein</fullName>
    </submittedName>
</protein>
<accession>A0A7S1XIY0</accession>
<reference evidence="2" key="1">
    <citation type="submission" date="2021-01" db="EMBL/GenBank/DDBJ databases">
        <authorList>
            <person name="Corre E."/>
            <person name="Pelletier E."/>
            <person name="Niang G."/>
            <person name="Scheremetjew M."/>
            <person name="Finn R."/>
            <person name="Kale V."/>
            <person name="Holt S."/>
            <person name="Cochrane G."/>
            <person name="Meng A."/>
            <person name="Brown T."/>
            <person name="Cohen L."/>
        </authorList>
    </citation>
    <scope>NUCLEOTIDE SEQUENCE</scope>
    <source>
        <strain evidence="2">CCMP3124</strain>
    </source>
</reference>
<evidence type="ECO:0000256" key="1">
    <source>
        <dbReference type="SAM" id="Phobius"/>
    </source>
</evidence>
<dbReference type="AlphaFoldDB" id="A0A7S1XIY0"/>
<name>A0A7S1XIY0_9RHOD</name>
<feature type="transmembrane region" description="Helical" evidence="1">
    <location>
        <begin position="107"/>
        <end position="132"/>
    </location>
</feature>
<keyword evidence="1" id="KW-0812">Transmembrane</keyword>
<keyword evidence="1" id="KW-0472">Membrane</keyword>
<dbReference type="EMBL" id="HBGI01003461">
    <property type="protein sequence ID" value="CAD9240519.1"/>
    <property type="molecule type" value="Transcribed_RNA"/>
</dbReference>
<organism evidence="2">
    <name type="scientific">Erythrolobus australicus</name>
    <dbReference type="NCBI Taxonomy" id="1077150"/>
    <lineage>
        <taxon>Eukaryota</taxon>
        <taxon>Rhodophyta</taxon>
        <taxon>Bangiophyceae</taxon>
        <taxon>Porphyridiales</taxon>
        <taxon>Porphyridiaceae</taxon>
        <taxon>Erythrolobus</taxon>
    </lineage>
</organism>
<sequence>MIGMRLSWWRHEARADAAMIAVVVTWSCVLSRMVLGSAIVRQTSGECQALDEQQCADTCVPLDDGRTDFECGDWFSKETCCNGTIVESFPGRDYIVCSCQSDGLTGAGIGVIVGSILAALGMAGLLAAFIVIR</sequence>
<evidence type="ECO:0000313" key="2">
    <source>
        <dbReference type="EMBL" id="CAD9240519.1"/>
    </source>
</evidence>
<proteinExistence type="predicted"/>
<keyword evidence="1" id="KW-1133">Transmembrane helix</keyword>